<evidence type="ECO:0000313" key="2">
    <source>
        <dbReference type="Proteomes" id="UP000013085"/>
    </source>
</evidence>
<sequence length="231" mass="26680">MKLYHVTRKENYAKIMEQGLLPMIGGNSSANAEEESCIYLCKRKDVGYWKIILQCPVVLQVSGISPDECEHFEYSYYGEYLCRKAISPKQIKKLHIEATEKQMKDLCLSFLYSASSLLVKICRHYEYIAANESAEEECFDLCGILENMSRIMKNLDYSVLSKKEIREELKWAGENGEYTVCDEYKSTGRRLYEPLLCFPEYAMTPCHKQFYDILVEKLRGTLTVNTGGWAG</sequence>
<dbReference type="EMBL" id="AGYR01000047">
    <property type="protein sequence ID" value="ENZ10325.1"/>
    <property type="molecule type" value="Genomic_DNA"/>
</dbReference>
<evidence type="ECO:0000313" key="1">
    <source>
        <dbReference type="EMBL" id="ENZ10325.1"/>
    </source>
</evidence>
<dbReference type="Proteomes" id="UP000013085">
    <property type="component" value="Unassembled WGS sequence"/>
</dbReference>
<dbReference type="GeneID" id="57964239"/>
<reference evidence="1 2" key="1">
    <citation type="submission" date="2013-01" db="EMBL/GenBank/DDBJ databases">
        <title>The Genome Sequence of Clostridium clostridioforme 90A8.</title>
        <authorList>
            <consortium name="The Broad Institute Genome Sequencing Platform"/>
            <person name="Earl A."/>
            <person name="Ward D."/>
            <person name="Feldgarden M."/>
            <person name="Gevers D."/>
            <person name="Courvalin P."/>
            <person name="Lambert T."/>
            <person name="Walker B."/>
            <person name="Young S.K."/>
            <person name="Zeng Q."/>
            <person name="Gargeya S."/>
            <person name="Fitzgerald M."/>
            <person name="Haas B."/>
            <person name="Abouelleil A."/>
            <person name="Alvarado L."/>
            <person name="Arachchi H.M."/>
            <person name="Berlin A.M."/>
            <person name="Chapman S.B."/>
            <person name="Dewar J."/>
            <person name="Goldberg J."/>
            <person name="Griggs A."/>
            <person name="Gujja S."/>
            <person name="Hansen M."/>
            <person name="Howarth C."/>
            <person name="Imamovic A."/>
            <person name="Larimer J."/>
            <person name="McCowan C."/>
            <person name="Murphy C."/>
            <person name="Neiman D."/>
            <person name="Pearson M."/>
            <person name="Priest M."/>
            <person name="Roberts A."/>
            <person name="Saif S."/>
            <person name="Shea T."/>
            <person name="Sisk P."/>
            <person name="Sykes S."/>
            <person name="Wortman J."/>
            <person name="Nusbaum C."/>
            <person name="Birren B."/>
        </authorList>
    </citation>
    <scope>NUCLEOTIDE SEQUENCE [LARGE SCALE GENOMIC DNA]</scope>
    <source>
        <strain evidence="1 2">90A8</strain>
    </source>
</reference>
<accession>A0A0E2H5Y6</accession>
<name>A0A0E2H5Y6_9FIRM</name>
<gene>
    <name evidence="1" type="ORF">HMPREF1090_04306</name>
</gene>
<dbReference type="HOGENOM" id="CLU_1159689_0_0_9"/>
<organism evidence="1 2">
    <name type="scientific">[Clostridium] clostridioforme 90A8</name>
    <dbReference type="NCBI Taxonomy" id="999408"/>
    <lineage>
        <taxon>Bacteria</taxon>
        <taxon>Bacillati</taxon>
        <taxon>Bacillota</taxon>
        <taxon>Clostridia</taxon>
        <taxon>Lachnospirales</taxon>
        <taxon>Lachnospiraceae</taxon>
        <taxon>Enterocloster</taxon>
    </lineage>
</organism>
<dbReference type="AlphaFoldDB" id="A0A0E2H5Y6"/>
<comment type="caution">
    <text evidence="1">The sequence shown here is derived from an EMBL/GenBank/DDBJ whole genome shotgun (WGS) entry which is preliminary data.</text>
</comment>
<dbReference type="RefSeq" id="WP_002594081.1">
    <property type="nucleotide sequence ID" value="NZ_KB850983.1"/>
</dbReference>
<dbReference type="PATRIC" id="fig|999408.3.peg.4625"/>
<proteinExistence type="predicted"/>
<protein>
    <submittedName>
        <fullName evidence="1">Uncharacterized protein</fullName>
    </submittedName>
</protein>